<name>A0A8J8T5X8_HALGN</name>
<dbReference type="AlphaFoldDB" id="A0A8J8T5X8"/>
<accession>A0A8J8T5X8</accession>
<proteinExistence type="predicted"/>
<keyword evidence="2" id="KW-1185">Reference proteome</keyword>
<evidence type="ECO:0000313" key="2">
    <source>
        <dbReference type="Proteomes" id="UP000785679"/>
    </source>
</evidence>
<evidence type="ECO:0000313" key="1">
    <source>
        <dbReference type="EMBL" id="TNV83509.1"/>
    </source>
</evidence>
<organism evidence="1 2">
    <name type="scientific">Halteria grandinella</name>
    <dbReference type="NCBI Taxonomy" id="5974"/>
    <lineage>
        <taxon>Eukaryota</taxon>
        <taxon>Sar</taxon>
        <taxon>Alveolata</taxon>
        <taxon>Ciliophora</taxon>
        <taxon>Intramacronucleata</taxon>
        <taxon>Spirotrichea</taxon>
        <taxon>Stichotrichia</taxon>
        <taxon>Sporadotrichida</taxon>
        <taxon>Halteriidae</taxon>
        <taxon>Halteria</taxon>
    </lineage>
</organism>
<dbReference type="EMBL" id="RRYP01003766">
    <property type="protein sequence ID" value="TNV83509.1"/>
    <property type="molecule type" value="Genomic_DNA"/>
</dbReference>
<dbReference type="InterPro" id="IPR032675">
    <property type="entry name" value="LRR_dom_sf"/>
</dbReference>
<dbReference type="Proteomes" id="UP000785679">
    <property type="component" value="Unassembled WGS sequence"/>
</dbReference>
<dbReference type="Gene3D" id="3.80.10.10">
    <property type="entry name" value="Ribonuclease Inhibitor"/>
    <property type="match status" value="1"/>
</dbReference>
<reference evidence="1" key="1">
    <citation type="submission" date="2019-06" db="EMBL/GenBank/DDBJ databases">
        <authorList>
            <person name="Zheng W."/>
        </authorList>
    </citation>
    <scope>NUCLEOTIDE SEQUENCE</scope>
    <source>
        <strain evidence="1">QDHG01</strain>
    </source>
</reference>
<protein>
    <submittedName>
        <fullName evidence="1">Uncharacterized protein</fullName>
    </submittedName>
</protein>
<sequence>MHPNVHTVLIQADRTWTALNSEKVVQFAKQFEKTHFPNGNLANGQLRVRVEMGSSHIEQQEDVQKVIQDFVAVIAPRIEEFFVDSDSSLTVLSSIKTSPALKHLIIYCPSIDYIDTDLLADIRGALIALPSLEIFSANHIFLKLLEEYDNEIEVLLKNVRHLKISFFPKQEPLKLKYLVGKLPNLNSLELEINMIDEFSTNQLLRNLIDGKPNAKIILPAETYDEAIKILRAAPSIMLVKWNNWLRSEERSDYFTNKIKGFQYYSRLLPFRFFHKILYPQSTAFSGHKLPSVLMEGEQATIERQQDLELFREKFNIKAQPIIDHYKLHPAYFEDWDVTDPVLNELQFNALHELDALLQGFLGYLQVQHADWDSNVFEYQGRIWQNYGRYTCDALLQSFDQLCGSFDRIRDDSKQEMDETIEARNVARWKKLMKNQKHMVQSSLGNLFN</sequence>
<dbReference type="SUPFAM" id="SSF52058">
    <property type="entry name" value="L domain-like"/>
    <property type="match status" value="1"/>
</dbReference>
<gene>
    <name evidence="1" type="ORF">FGO68_gene3361</name>
</gene>
<comment type="caution">
    <text evidence="1">The sequence shown here is derived from an EMBL/GenBank/DDBJ whole genome shotgun (WGS) entry which is preliminary data.</text>
</comment>